<gene>
    <name evidence="2" type="ORF">GCM10009831_33020</name>
</gene>
<dbReference type="EMBL" id="BAAAQG010000022">
    <property type="protein sequence ID" value="GAA1720284.1"/>
    <property type="molecule type" value="Genomic_DNA"/>
</dbReference>
<reference evidence="2 3" key="1">
    <citation type="journal article" date="2019" name="Int. J. Syst. Evol. Microbiol.">
        <title>The Global Catalogue of Microorganisms (GCM) 10K type strain sequencing project: providing services to taxonomists for standard genome sequencing and annotation.</title>
        <authorList>
            <consortium name="The Broad Institute Genomics Platform"/>
            <consortium name="The Broad Institute Genome Sequencing Center for Infectious Disease"/>
            <person name="Wu L."/>
            <person name="Ma J."/>
        </authorList>
    </citation>
    <scope>NUCLEOTIDE SEQUENCE [LARGE SCALE GENOMIC DNA]</scope>
    <source>
        <strain evidence="2 3">JCM 16002</strain>
    </source>
</reference>
<feature type="region of interest" description="Disordered" evidence="1">
    <location>
        <begin position="174"/>
        <end position="199"/>
    </location>
</feature>
<feature type="region of interest" description="Disordered" evidence="1">
    <location>
        <begin position="211"/>
        <end position="245"/>
    </location>
</feature>
<dbReference type="Proteomes" id="UP001500383">
    <property type="component" value="Unassembled WGS sequence"/>
</dbReference>
<evidence type="ECO:0000256" key="1">
    <source>
        <dbReference type="SAM" id="MobiDB-lite"/>
    </source>
</evidence>
<comment type="caution">
    <text evidence="2">The sequence shown here is derived from an EMBL/GenBank/DDBJ whole genome shotgun (WGS) entry which is preliminary data.</text>
</comment>
<evidence type="ECO:0000313" key="2">
    <source>
        <dbReference type="EMBL" id="GAA1720284.1"/>
    </source>
</evidence>
<proteinExistence type="predicted"/>
<protein>
    <submittedName>
        <fullName evidence="2">Uncharacterized protein</fullName>
    </submittedName>
</protein>
<evidence type="ECO:0000313" key="3">
    <source>
        <dbReference type="Proteomes" id="UP001500383"/>
    </source>
</evidence>
<dbReference type="RefSeq" id="WP_182659406.1">
    <property type="nucleotide sequence ID" value="NZ_BAAAQG010000022.1"/>
</dbReference>
<name>A0ABN2J8R6_9ACTN</name>
<keyword evidence="3" id="KW-1185">Reference proteome</keyword>
<accession>A0ABN2J8R6</accession>
<sequence>MTASASSSDELHAYLTEVLAAANSPLTVVPPSPAENPWKIHFRDSRLDTTRHLRRDQLHTLLDTRPAAAVVTALEHWSAAPEIVMAITDTHFRPDEIRIGNVESDALFQGVINVESERDEMTIAVPIDSISLDPPELIGPSALQAIESTLDRLTGTSVDERLDMITPIGVQISTGTLTPPAWSPPVAPSTTSRPSAAKEAATAVSSFIGSYLTHRGRQDPASSSGPTDFTPSSHLSRQSDPGPQF</sequence>
<feature type="compositionally biased region" description="Polar residues" evidence="1">
    <location>
        <begin position="220"/>
        <end position="245"/>
    </location>
</feature>
<organism evidence="2 3">
    <name type="scientific">Dietzia cercidiphylli</name>
    <dbReference type="NCBI Taxonomy" id="498199"/>
    <lineage>
        <taxon>Bacteria</taxon>
        <taxon>Bacillati</taxon>
        <taxon>Actinomycetota</taxon>
        <taxon>Actinomycetes</taxon>
        <taxon>Mycobacteriales</taxon>
        <taxon>Dietziaceae</taxon>
        <taxon>Dietzia</taxon>
    </lineage>
</organism>